<reference evidence="1 2" key="1">
    <citation type="submission" date="2020-05" db="EMBL/GenBank/DDBJ databases">
        <title>Parvularcula mediterraneae sp. nov., isolated from polypropylene straw from shallow seawater of the seashore of Laganas in Zakynthos island, Greece.</title>
        <authorList>
            <person name="Szabo I."/>
            <person name="Al-Omari J."/>
            <person name="Rado J."/>
            <person name="Szerdahelyi G.S."/>
        </authorList>
    </citation>
    <scope>NUCLEOTIDE SEQUENCE [LARGE SCALE GENOMIC DNA]</scope>
    <source>
        <strain evidence="1 2">ZS-1/3</strain>
    </source>
</reference>
<evidence type="ECO:0000313" key="2">
    <source>
        <dbReference type="Proteomes" id="UP000536835"/>
    </source>
</evidence>
<dbReference type="RefSeq" id="WP_173196639.1">
    <property type="nucleotide sequence ID" value="NZ_JABFCX010000002.1"/>
</dbReference>
<evidence type="ECO:0000313" key="1">
    <source>
        <dbReference type="EMBL" id="NNU15279.1"/>
    </source>
</evidence>
<dbReference type="Pfam" id="PF13852">
    <property type="entry name" value="DUF4197"/>
    <property type="match status" value="1"/>
</dbReference>
<protein>
    <submittedName>
        <fullName evidence="1">DUF4197 domain-containing protein</fullName>
    </submittedName>
</protein>
<accession>A0A7Y3W492</accession>
<gene>
    <name evidence="1" type="ORF">HK107_02930</name>
</gene>
<dbReference type="Proteomes" id="UP000536835">
    <property type="component" value="Unassembled WGS sequence"/>
</dbReference>
<organism evidence="1 2">
    <name type="scientific">Parvularcula mediterranea</name>
    <dbReference type="NCBI Taxonomy" id="2732508"/>
    <lineage>
        <taxon>Bacteria</taxon>
        <taxon>Pseudomonadati</taxon>
        <taxon>Pseudomonadota</taxon>
        <taxon>Alphaproteobacteria</taxon>
        <taxon>Parvularculales</taxon>
        <taxon>Parvularculaceae</taxon>
        <taxon>Parvularcula</taxon>
    </lineage>
</organism>
<proteinExistence type="predicted"/>
<comment type="caution">
    <text evidence="1">The sequence shown here is derived from an EMBL/GenBank/DDBJ whole genome shotgun (WGS) entry which is preliminary data.</text>
</comment>
<dbReference type="AlphaFoldDB" id="A0A7Y3W492"/>
<keyword evidence="2" id="KW-1185">Reference proteome</keyword>
<name>A0A7Y3W492_9PROT</name>
<dbReference type="InterPro" id="IPR025245">
    <property type="entry name" value="DUF4197"/>
</dbReference>
<dbReference type="EMBL" id="JABFCX010000002">
    <property type="protein sequence ID" value="NNU15279.1"/>
    <property type="molecule type" value="Genomic_DNA"/>
</dbReference>
<sequence>MSTFSRRSVLTLLAASPLAACNSEDLGNVLDGVLSGSAQGGLTSAEAAEGIKAALTQGIGEAIGQVGKLNGYFADGAIRIPLPGDLREIQEELARFGLSGSLDDLERQLNRGAEQAAPQARGIFLDAIRSMSIRDAIDIVRGSDTAATDYFRGKTSAGLTAVFSPIMTDALQRVGAIQTFDRLVSRLAIVPGAPELGANAKQDLINHGVDKGLGGLFYYVAQEEKAIRENPAKRTTEILRRVFG</sequence>